<dbReference type="InterPro" id="IPR014303">
    <property type="entry name" value="RNA_pol_sigma-70_ECF"/>
</dbReference>
<dbReference type="PANTHER" id="PTHR30173">
    <property type="entry name" value="SIGMA 19 FACTOR"/>
    <property type="match status" value="1"/>
</dbReference>
<dbReference type="Proteomes" id="UP001061302">
    <property type="component" value="Chromosome"/>
</dbReference>
<accession>A0ABY6DHX4</accession>
<dbReference type="InterPro" id="IPR013325">
    <property type="entry name" value="RNA_pol_sigma_r2"/>
</dbReference>
<dbReference type="InterPro" id="IPR007627">
    <property type="entry name" value="RNA_pol_sigma70_r2"/>
</dbReference>
<dbReference type="NCBIfam" id="TIGR02957">
    <property type="entry name" value="SigX4"/>
    <property type="match status" value="1"/>
</dbReference>
<keyword evidence="5" id="KW-1185">Reference proteome</keyword>
<protein>
    <submittedName>
        <fullName evidence="4">RNA polymerase sigma-70 factor</fullName>
    </submittedName>
</protein>
<evidence type="ECO:0000259" key="3">
    <source>
        <dbReference type="Pfam" id="PF08281"/>
    </source>
</evidence>
<organism evidence="4 5">
    <name type="scientific">Chitiniphilus purpureus</name>
    <dbReference type="NCBI Taxonomy" id="2981137"/>
    <lineage>
        <taxon>Bacteria</taxon>
        <taxon>Pseudomonadati</taxon>
        <taxon>Pseudomonadota</taxon>
        <taxon>Betaproteobacteria</taxon>
        <taxon>Neisseriales</taxon>
        <taxon>Chitinibacteraceae</taxon>
        <taxon>Chitiniphilus</taxon>
    </lineage>
</organism>
<sequence length="293" mass="32537">MQDKIEVFEQQRPRLFSLAYRMLGMRAEAEDVVQDAYLRWHKADTAALVSAEAWLVTVTTRLAIDRLRTVQRQRDAYPGPWLPEPLAPSPESRHEFVGEVSLAFLAVLERLGPHERAAFLLHEVFDAGYPQIAAMLDRSEAACRQMVHRARERVRAARPRFQVSPEDHRTLLARFARAAQSGDLAELTALFADEAVLVSDGGGKAVAAIRPLVGAARLARLFHVLARQRRDKDGTFVFADINGEAGLLYYADGVLATVYTLVGEAGRIVQLYALRNPDKLAGLGCVSQPPNRT</sequence>
<dbReference type="InterPro" id="IPR013324">
    <property type="entry name" value="RNA_pol_sigma_r3/r4-like"/>
</dbReference>
<comment type="subunit">
    <text evidence="1">Interacts transiently with the RNA polymerase catalytic core formed by RpoA, RpoB, RpoC and RpoZ (2 alpha, 1 beta, 1 beta' and 1 omega subunit) to form the RNA polymerase holoenzyme that can initiate transcription.</text>
</comment>
<proteinExistence type="predicted"/>
<dbReference type="InterPro" id="IPR013249">
    <property type="entry name" value="RNA_pol_sigma70_r4_t2"/>
</dbReference>
<dbReference type="NCBIfam" id="TIGR02937">
    <property type="entry name" value="sigma70-ECF"/>
    <property type="match status" value="1"/>
</dbReference>
<reference evidence="4" key="1">
    <citation type="submission" date="2022-10" db="EMBL/GenBank/DDBJ databases">
        <title>Chitiniphilus purpureus sp. nov., a novel chitin-degrading bacterium isolated from crawfish pond sediment.</title>
        <authorList>
            <person name="Li K."/>
        </authorList>
    </citation>
    <scope>NUCLEOTIDE SEQUENCE</scope>
    <source>
        <strain evidence="4">CD1</strain>
    </source>
</reference>
<dbReference type="InterPro" id="IPR052704">
    <property type="entry name" value="ECF_Sigma-70_Domain"/>
</dbReference>
<dbReference type="SUPFAM" id="SSF88946">
    <property type="entry name" value="Sigma2 domain of RNA polymerase sigma factors"/>
    <property type="match status" value="1"/>
</dbReference>
<dbReference type="EMBL" id="CP106753">
    <property type="protein sequence ID" value="UXY13921.1"/>
    <property type="molecule type" value="Genomic_DNA"/>
</dbReference>
<evidence type="ECO:0000259" key="2">
    <source>
        <dbReference type="Pfam" id="PF04542"/>
    </source>
</evidence>
<dbReference type="InterPro" id="IPR032710">
    <property type="entry name" value="NTF2-like_dom_sf"/>
</dbReference>
<dbReference type="RefSeq" id="WP_263123211.1">
    <property type="nucleotide sequence ID" value="NZ_CP106753.1"/>
</dbReference>
<dbReference type="NCBIfam" id="NF007214">
    <property type="entry name" value="PRK09636.1"/>
    <property type="match status" value="1"/>
</dbReference>
<dbReference type="Pfam" id="PF08281">
    <property type="entry name" value="Sigma70_r4_2"/>
    <property type="match status" value="1"/>
</dbReference>
<evidence type="ECO:0000313" key="4">
    <source>
        <dbReference type="EMBL" id="UXY13921.1"/>
    </source>
</evidence>
<feature type="domain" description="RNA polymerase sigma factor 70 region 4 type 2" evidence="3">
    <location>
        <begin position="102"/>
        <end position="153"/>
    </location>
</feature>
<dbReference type="SUPFAM" id="SSF88659">
    <property type="entry name" value="Sigma3 and sigma4 domains of RNA polymerase sigma factors"/>
    <property type="match status" value="1"/>
</dbReference>
<evidence type="ECO:0000313" key="5">
    <source>
        <dbReference type="Proteomes" id="UP001061302"/>
    </source>
</evidence>
<feature type="domain" description="RNA polymerase sigma-70 region 2" evidence="2">
    <location>
        <begin position="8"/>
        <end position="72"/>
    </location>
</feature>
<dbReference type="Gene3D" id="3.10.450.50">
    <property type="match status" value="1"/>
</dbReference>
<name>A0ABY6DHX4_9NEIS</name>
<evidence type="ECO:0000256" key="1">
    <source>
        <dbReference type="ARBA" id="ARBA00011344"/>
    </source>
</evidence>
<gene>
    <name evidence="4" type="ORF">N8I74_11365</name>
</gene>
<dbReference type="Gene3D" id="1.10.1740.10">
    <property type="match status" value="1"/>
</dbReference>
<dbReference type="InterPro" id="IPR014284">
    <property type="entry name" value="RNA_pol_sigma-70_dom"/>
</dbReference>
<dbReference type="InterPro" id="IPR036388">
    <property type="entry name" value="WH-like_DNA-bd_sf"/>
</dbReference>
<dbReference type="PANTHER" id="PTHR30173:SF36">
    <property type="entry name" value="ECF RNA POLYMERASE SIGMA FACTOR SIGJ"/>
    <property type="match status" value="1"/>
</dbReference>
<dbReference type="Pfam" id="PF04542">
    <property type="entry name" value="Sigma70_r2"/>
    <property type="match status" value="1"/>
</dbReference>
<dbReference type="SUPFAM" id="SSF54427">
    <property type="entry name" value="NTF2-like"/>
    <property type="match status" value="1"/>
</dbReference>
<dbReference type="Gene3D" id="1.10.10.10">
    <property type="entry name" value="Winged helix-like DNA-binding domain superfamily/Winged helix DNA-binding domain"/>
    <property type="match status" value="1"/>
</dbReference>